<comment type="caution">
    <text evidence="6">The sequence shown here is derived from an EMBL/GenBank/DDBJ whole genome shotgun (WGS) entry which is preliminary data.</text>
</comment>
<dbReference type="InterPro" id="IPR019921">
    <property type="entry name" value="Lucif-like_OxRdtase_Rv2161c"/>
</dbReference>
<evidence type="ECO:0000256" key="4">
    <source>
        <dbReference type="ARBA" id="ARBA00023033"/>
    </source>
</evidence>
<evidence type="ECO:0000256" key="1">
    <source>
        <dbReference type="ARBA" id="ARBA00022630"/>
    </source>
</evidence>
<dbReference type="PANTHER" id="PTHR42847:SF4">
    <property type="entry name" value="ALKANESULFONATE MONOOXYGENASE-RELATED"/>
    <property type="match status" value="1"/>
</dbReference>
<protein>
    <submittedName>
        <fullName evidence="6">Flavin-dependent oxidoreductase</fullName>
    </submittedName>
</protein>
<reference evidence="6 7" key="1">
    <citation type="submission" date="2020-01" db="EMBL/GenBank/DDBJ databases">
        <title>Kibdelosporangium persica a novel Actinomycetes from a hot desert in Iran.</title>
        <authorList>
            <person name="Safaei N."/>
            <person name="Zaburannyi N."/>
            <person name="Mueller R."/>
            <person name="Wink J."/>
        </authorList>
    </citation>
    <scope>NUCLEOTIDE SEQUENCE [LARGE SCALE GENOMIC DNA]</scope>
    <source>
        <strain evidence="6 7">4NS15</strain>
    </source>
</reference>
<evidence type="ECO:0000313" key="6">
    <source>
        <dbReference type="EMBL" id="NRN71198.1"/>
    </source>
</evidence>
<keyword evidence="4" id="KW-0503">Monooxygenase</keyword>
<keyword evidence="2" id="KW-0288">FMN</keyword>
<dbReference type="EMBL" id="JAAATY010000054">
    <property type="protein sequence ID" value="NRN71198.1"/>
    <property type="molecule type" value="Genomic_DNA"/>
</dbReference>
<dbReference type="Pfam" id="PF00296">
    <property type="entry name" value="Bac_luciferase"/>
    <property type="match status" value="1"/>
</dbReference>
<evidence type="ECO:0000256" key="2">
    <source>
        <dbReference type="ARBA" id="ARBA00022643"/>
    </source>
</evidence>
<dbReference type="SUPFAM" id="SSF51679">
    <property type="entry name" value="Bacterial luciferase-like"/>
    <property type="match status" value="1"/>
</dbReference>
<evidence type="ECO:0000313" key="7">
    <source>
        <dbReference type="Proteomes" id="UP000763557"/>
    </source>
</evidence>
<sequence>MKFGITYSTPLFGVDPDRIVAYARHAEDCGFESLYVPEHVALYPGAKIGPVELPPSLPFGDPLDCLVFVAAATQRILLGTGVLLLPYHHPVILAKRLATIDLLSRGRMRLLTVGVGALPGEAQAVGVDFGTRGRRADEALDVLRLLWAGGEEGVSFDGQFFRFEDVCSFPKPYGDAVLPIHVGGSSRAAARRAGRRGEGYFPGGAIGADERRIQMELARAAAVEAGRDPEALEYTRWGSMDMSADQVASFAEQGVTRIVVTPSSAEPGRQRDEMSAFAERFAEWFTPAGGVR</sequence>
<dbReference type="NCBIfam" id="TIGR03619">
    <property type="entry name" value="F420_Rv2161c"/>
    <property type="match status" value="1"/>
</dbReference>
<keyword evidence="1" id="KW-0285">Flavoprotein</keyword>
<dbReference type="PANTHER" id="PTHR42847">
    <property type="entry name" value="ALKANESULFONATE MONOOXYGENASE"/>
    <property type="match status" value="1"/>
</dbReference>
<organism evidence="6 7">
    <name type="scientific">Kibdelosporangium persicum</name>
    <dbReference type="NCBI Taxonomy" id="2698649"/>
    <lineage>
        <taxon>Bacteria</taxon>
        <taxon>Bacillati</taxon>
        <taxon>Actinomycetota</taxon>
        <taxon>Actinomycetes</taxon>
        <taxon>Pseudonocardiales</taxon>
        <taxon>Pseudonocardiaceae</taxon>
        <taxon>Kibdelosporangium</taxon>
    </lineage>
</organism>
<feature type="domain" description="Luciferase-like" evidence="5">
    <location>
        <begin position="14"/>
        <end position="234"/>
    </location>
</feature>
<dbReference type="InterPro" id="IPR011251">
    <property type="entry name" value="Luciferase-like_dom"/>
</dbReference>
<dbReference type="RefSeq" id="WP_173142381.1">
    <property type="nucleotide sequence ID" value="NZ_CBCSGW010000001.1"/>
</dbReference>
<keyword evidence="3" id="KW-0560">Oxidoreductase</keyword>
<name>A0ABX2FIF6_9PSEU</name>
<accession>A0ABX2FIF6</accession>
<proteinExistence type="predicted"/>
<dbReference type="InterPro" id="IPR050172">
    <property type="entry name" value="SsuD_RutA_monooxygenase"/>
</dbReference>
<evidence type="ECO:0000259" key="5">
    <source>
        <dbReference type="Pfam" id="PF00296"/>
    </source>
</evidence>
<dbReference type="InterPro" id="IPR036661">
    <property type="entry name" value="Luciferase-like_sf"/>
</dbReference>
<evidence type="ECO:0000256" key="3">
    <source>
        <dbReference type="ARBA" id="ARBA00023002"/>
    </source>
</evidence>
<dbReference type="Gene3D" id="3.20.20.30">
    <property type="entry name" value="Luciferase-like domain"/>
    <property type="match status" value="1"/>
</dbReference>
<gene>
    <name evidence="6" type="ORF">GC106_84730</name>
</gene>
<dbReference type="Proteomes" id="UP000763557">
    <property type="component" value="Unassembled WGS sequence"/>
</dbReference>
<keyword evidence="7" id="KW-1185">Reference proteome</keyword>